<evidence type="ECO:0000313" key="3">
    <source>
        <dbReference type="Proteomes" id="UP001570071"/>
    </source>
</evidence>
<evidence type="ECO:0000313" key="2">
    <source>
        <dbReference type="EMBL" id="MEZ8719534.1"/>
    </source>
</evidence>
<evidence type="ECO:0000256" key="1">
    <source>
        <dbReference type="SAM" id="Phobius"/>
    </source>
</evidence>
<reference evidence="2 3" key="1">
    <citation type="journal article" date="2024" name="ISME J.">
        <title>Tailless and filamentous prophages are predominant in marine Vibrio.</title>
        <authorList>
            <person name="Steensen K."/>
            <person name="Seneca J."/>
            <person name="Bartlau N."/>
            <person name="Yu X.A."/>
            <person name="Hussain F.A."/>
            <person name="Polz M.F."/>
        </authorList>
    </citation>
    <scope>NUCLEOTIDE SEQUENCE [LARGE SCALE GENOMIC DNA]</scope>
    <source>
        <strain evidence="2 3">10N.239.312.F12</strain>
    </source>
</reference>
<dbReference type="Proteomes" id="UP001570071">
    <property type="component" value="Unassembled WGS sequence"/>
</dbReference>
<keyword evidence="1" id="KW-0812">Transmembrane</keyword>
<comment type="caution">
    <text evidence="2">The sequence shown here is derived from an EMBL/GenBank/DDBJ whole genome shotgun (WGS) entry which is preliminary data.</text>
</comment>
<sequence length="128" mass="14398">MTDSKTVSPSNSERKRDFFAAIGMAGLYIFSATSGAQLGYMFSSLFLFHFGVLYMTMKRDKMFGVDIMHLLIPVAVVGYFSYMFAAKEFAPGDLAKIIGDDPILWFGLGLVPAFIHRGFHHYFMRATK</sequence>
<feature type="transmembrane region" description="Helical" evidence="1">
    <location>
        <begin position="18"/>
        <end position="34"/>
    </location>
</feature>
<keyword evidence="1" id="KW-1133">Transmembrane helix</keyword>
<keyword evidence="1" id="KW-0472">Membrane</keyword>
<dbReference type="EMBL" id="JBFSSG010000001">
    <property type="protein sequence ID" value="MEZ8719534.1"/>
    <property type="molecule type" value="Genomic_DNA"/>
</dbReference>
<proteinExistence type="predicted"/>
<feature type="transmembrane region" description="Helical" evidence="1">
    <location>
        <begin position="102"/>
        <end position="119"/>
    </location>
</feature>
<keyword evidence="3" id="KW-1185">Reference proteome</keyword>
<name>A0ABV4MQX8_9VIBR</name>
<gene>
    <name evidence="2" type="ORF">AB6D66_00550</name>
</gene>
<feature type="transmembrane region" description="Helical" evidence="1">
    <location>
        <begin position="63"/>
        <end position="82"/>
    </location>
</feature>
<organism evidence="2 3">
    <name type="scientific">Vibrio pomeroyi</name>
    <dbReference type="NCBI Taxonomy" id="198832"/>
    <lineage>
        <taxon>Bacteria</taxon>
        <taxon>Pseudomonadati</taxon>
        <taxon>Pseudomonadota</taxon>
        <taxon>Gammaproteobacteria</taxon>
        <taxon>Vibrionales</taxon>
        <taxon>Vibrionaceae</taxon>
        <taxon>Vibrio</taxon>
    </lineage>
</organism>
<accession>A0ABV4MQX8</accession>
<protein>
    <submittedName>
        <fullName evidence="2">Uncharacterized protein</fullName>
    </submittedName>
</protein>
<dbReference type="RefSeq" id="WP_269337299.1">
    <property type="nucleotide sequence ID" value="NZ_JBFSSG010000001.1"/>
</dbReference>